<feature type="transmembrane region" description="Helical" evidence="1">
    <location>
        <begin position="168"/>
        <end position="188"/>
    </location>
</feature>
<accession>X0YZB6</accession>
<feature type="transmembrane region" description="Helical" evidence="1">
    <location>
        <begin position="118"/>
        <end position="137"/>
    </location>
</feature>
<keyword evidence="1" id="KW-1133">Transmembrane helix</keyword>
<gene>
    <name evidence="2" type="ORF">S01H4_18672</name>
</gene>
<keyword evidence="1" id="KW-0812">Transmembrane</keyword>
<evidence type="ECO:0000256" key="1">
    <source>
        <dbReference type="SAM" id="Phobius"/>
    </source>
</evidence>
<proteinExistence type="predicted"/>
<dbReference type="AlphaFoldDB" id="X0YZB6"/>
<keyword evidence="1" id="KW-0472">Membrane</keyword>
<organism evidence="2">
    <name type="scientific">marine sediment metagenome</name>
    <dbReference type="NCBI Taxonomy" id="412755"/>
    <lineage>
        <taxon>unclassified sequences</taxon>
        <taxon>metagenomes</taxon>
        <taxon>ecological metagenomes</taxon>
    </lineage>
</organism>
<protein>
    <submittedName>
        <fullName evidence="2">Uncharacterized protein</fullName>
    </submittedName>
</protein>
<name>X0YZB6_9ZZZZ</name>
<dbReference type="EMBL" id="BART01008281">
    <property type="protein sequence ID" value="GAG53573.1"/>
    <property type="molecule type" value="Genomic_DNA"/>
</dbReference>
<evidence type="ECO:0000313" key="2">
    <source>
        <dbReference type="EMBL" id="GAG53573.1"/>
    </source>
</evidence>
<sequence>MSGQCTLPLNGQGAPNPYEDVETIKDIASVVSLNGSDITVNYVVPSGVPKPVSVSMTQVNQFHENIVLCNQTIVSSAGSITCTANATIGDSQVLVNVDSGDYPLSRSNVYYAEDLGDFFLLNNYAIAAFFIILLVTMMVSSPKIMIVASIISVVLLGFTFLIKGSSIGTVVGAISWLIISGIIILIKLNKKDET</sequence>
<feature type="transmembrane region" description="Helical" evidence="1">
    <location>
        <begin position="144"/>
        <end position="162"/>
    </location>
</feature>
<reference evidence="2" key="1">
    <citation type="journal article" date="2014" name="Front. Microbiol.">
        <title>High frequency of phylogenetically diverse reductive dehalogenase-homologous genes in deep subseafloor sedimentary metagenomes.</title>
        <authorList>
            <person name="Kawai M."/>
            <person name="Futagami T."/>
            <person name="Toyoda A."/>
            <person name="Takaki Y."/>
            <person name="Nishi S."/>
            <person name="Hori S."/>
            <person name="Arai W."/>
            <person name="Tsubouchi T."/>
            <person name="Morono Y."/>
            <person name="Uchiyama I."/>
            <person name="Ito T."/>
            <person name="Fujiyama A."/>
            <person name="Inagaki F."/>
            <person name="Takami H."/>
        </authorList>
    </citation>
    <scope>NUCLEOTIDE SEQUENCE</scope>
    <source>
        <strain evidence="2">Expedition CK06-06</strain>
    </source>
</reference>
<comment type="caution">
    <text evidence="2">The sequence shown here is derived from an EMBL/GenBank/DDBJ whole genome shotgun (WGS) entry which is preliminary data.</text>
</comment>